<evidence type="ECO:0000313" key="2">
    <source>
        <dbReference type="EMBL" id="MRG85718.1"/>
    </source>
</evidence>
<dbReference type="RefSeq" id="WP_153727631.1">
    <property type="nucleotide sequence ID" value="NZ_WJNH01000002.1"/>
</dbReference>
<dbReference type="InterPro" id="IPR001633">
    <property type="entry name" value="EAL_dom"/>
</dbReference>
<sequence>MYLYRMGEDQKLINDLRSAMKAEELYLVYQPILNSNEEMVAIEALLRWKHPRYHFISPEQIIKMAEENDLIFELGKWILQEACHFTKTIQEDYPTMSLHINISPAQLTDGQFISTIKKVLTETKLHPSCLQIEITENLNVFDIEDSIKKLHQLKDLGLSIAVDDFGTGYSSLQYLHQLPVDRLKIDKSFVMNLNPEDGKAKAILSTIISLAGTLNMDVVAEGVETELQYTFLKEKGCHLFQGYYFYKPLQTNQIRQIIENEQIATH</sequence>
<dbReference type="InterPro" id="IPR035919">
    <property type="entry name" value="EAL_sf"/>
</dbReference>
<dbReference type="OrthoDB" id="9759607at2"/>
<dbReference type="PROSITE" id="PS50883">
    <property type="entry name" value="EAL"/>
    <property type="match status" value="1"/>
</dbReference>
<dbReference type="SMART" id="SM00052">
    <property type="entry name" value="EAL"/>
    <property type="match status" value="1"/>
</dbReference>
<keyword evidence="3" id="KW-1185">Reference proteome</keyword>
<accession>A0A6G1X4F9</accession>
<dbReference type="AlphaFoldDB" id="A0A6G1X4F9"/>
<dbReference type="Gene3D" id="3.20.20.450">
    <property type="entry name" value="EAL domain"/>
    <property type="match status" value="1"/>
</dbReference>
<gene>
    <name evidence="2" type="ORF">GH754_05135</name>
</gene>
<dbReference type="Pfam" id="PF00563">
    <property type="entry name" value="EAL"/>
    <property type="match status" value="1"/>
</dbReference>
<dbReference type="CDD" id="cd01948">
    <property type="entry name" value="EAL"/>
    <property type="match status" value="1"/>
</dbReference>
<dbReference type="EMBL" id="WJNH01000002">
    <property type="protein sequence ID" value="MRG85718.1"/>
    <property type="molecule type" value="Genomic_DNA"/>
</dbReference>
<dbReference type="Proteomes" id="UP000480185">
    <property type="component" value="Unassembled WGS sequence"/>
</dbReference>
<dbReference type="PANTHER" id="PTHR33121">
    <property type="entry name" value="CYCLIC DI-GMP PHOSPHODIESTERASE PDEF"/>
    <property type="match status" value="1"/>
</dbReference>
<protein>
    <submittedName>
        <fullName evidence="2">EAL domain-containing protein</fullName>
    </submittedName>
</protein>
<dbReference type="SUPFAM" id="SSF141868">
    <property type="entry name" value="EAL domain-like"/>
    <property type="match status" value="1"/>
</dbReference>
<dbReference type="GO" id="GO:0071111">
    <property type="term" value="F:cyclic-guanylate-specific phosphodiesterase activity"/>
    <property type="evidence" value="ECO:0007669"/>
    <property type="project" value="InterPro"/>
</dbReference>
<feature type="domain" description="EAL" evidence="1">
    <location>
        <begin position="9"/>
        <end position="262"/>
    </location>
</feature>
<proteinExistence type="predicted"/>
<evidence type="ECO:0000313" key="3">
    <source>
        <dbReference type="Proteomes" id="UP000480185"/>
    </source>
</evidence>
<evidence type="ECO:0000259" key="1">
    <source>
        <dbReference type="PROSITE" id="PS50883"/>
    </source>
</evidence>
<dbReference type="InterPro" id="IPR050706">
    <property type="entry name" value="Cyclic-di-GMP_PDE-like"/>
</dbReference>
<comment type="caution">
    <text evidence="2">The sequence shown here is derived from an EMBL/GenBank/DDBJ whole genome shotgun (WGS) entry which is preliminary data.</text>
</comment>
<organism evidence="2 3">
    <name type="scientific">Salinibacillus xinjiangensis</name>
    <dbReference type="NCBI Taxonomy" id="1229268"/>
    <lineage>
        <taxon>Bacteria</taxon>
        <taxon>Bacillati</taxon>
        <taxon>Bacillota</taxon>
        <taxon>Bacilli</taxon>
        <taxon>Bacillales</taxon>
        <taxon>Bacillaceae</taxon>
        <taxon>Salinibacillus</taxon>
    </lineage>
</organism>
<reference evidence="2 3" key="1">
    <citation type="submission" date="2019-11" db="EMBL/GenBank/DDBJ databases">
        <authorList>
            <person name="Li J."/>
        </authorList>
    </citation>
    <scope>NUCLEOTIDE SEQUENCE [LARGE SCALE GENOMIC DNA]</scope>
    <source>
        <strain evidence="2 3">J4</strain>
    </source>
</reference>
<dbReference type="PANTHER" id="PTHR33121:SF70">
    <property type="entry name" value="SIGNALING PROTEIN YKOW"/>
    <property type="match status" value="1"/>
</dbReference>
<name>A0A6G1X4F9_9BACI</name>